<reference evidence="2" key="1">
    <citation type="journal article" date="2019" name="Sci. Rep.">
        <title>Draft genome of Tanacetum cinerariifolium, the natural source of mosquito coil.</title>
        <authorList>
            <person name="Yamashiro T."/>
            <person name="Shiraishi A."/>
            <person name="Satake H."/>
            <person name="Nakayama K."/>
        </authorList>
    </citation>
    <scope>NUCLEOTIDE SEQUENCE</scope>
</reference>
<feature type="compositionally biased region" description="Basic and acidic residues" evidence="1">
    <location>
        <begin position="302"/>
        <end position="315"/>
    </location>
</feature>
<dbReference type="AlphaFoldDB" id="A0A6L2P450"/>
<name>A0A6L2P450_TANCI</name>
<proteinExistence type="predicted"/>
<gene>
    <name evidence="2" type="ORF">Tci_064645</name>
</gene>
<evidence type="ECO:0008006" key="3">
    <source>
        <dbReference type="Google" id="ProtNLM"/>
    </source>
</evidence>
<feature type="region of interest" description="Disordered" evidence="1">
    <location>
        <begin position="124"/>
        <end position="155"/>
    </location>
</feature>
<protein>
    <recommendedName>
        <fullName evidence="3">Retrovirus-related Pol polyprotein from transposon TNT 1-94</fullName>
    </recommendedName>
</protein>
<sequence length="579" mass="65855">MQEFWATVSVNHTSLRFKMNNKSYTLNLKIFRDVLQICPKLPSQKFEDPPFEEEILSFIRDLGHTGEIKDMYHKKNVDYVYLLWEDLVYQVENKKSKKNNDSKAYNEYYAVASGALPPKAKTKYKKKPDELVTPSKSKSSLAAKGTRLKTPAKVTQSCKKRQSASVLKAKGLDVLSEVSLIEDEQIKLAIKRSKKDFHISHASGSGDGVDIQSKVPDEQQQKVTGTNEGAGVRPEVPSVPKCNSESEEESWTFSQNDVDDVEESDMNDDSEETKSNNDGDDLTHPNLVYSSPDHELTEEEEENKKGDDEDMKGEREQDEEDDLYRDVNINLERSNVKMTNAQANQDTEETHVTLTTVPPVVQQQSSSVSSDMVSKFINPSPDIVNKSDIQKNLYNALVESYNSNKYIFSSYGDVVTLKRGRDDQDKDDDPFAGSNRGSKKRRSGKEAESSKELTHKESKSTKELYQKVDDLEEQSHQEFNTGNDDETFVREALDVDESQWNPSSFPTLDREWHKTKTVDNRPPQPWITQMDQAAGTQSSFNEFLATPINFSAFIMNRLKIYNLTQEILTGPTYDLIKYT</sequence>
<evidence type="ECO:0000256" key="1">
    <source>
        <dbReference type="SAM" id="MobiDB-lite"/>
    </source>
</evidence>
<comment type="caution">
    <text evidence="2">The sequence shown here is derived from an EMBL/GenBank/DDBJ whole genome shotgun (WGS) entry which is preliminary data.</text>
</comment>
<feature type="region of interest" description="Disordered" evidence="1">
    <location>
        <begin position="420"/>
        <end position="462"/>
    </location>
</feature>
<evidence type="ECO:0000313" key="2">
    <source>
        <dbReference type="EMBL" id="GEU92667.1"/>
    </source>
</evidence>
<feature type="compositionally biased region" description="Acidic residues" evidence="1">
    <location>
        <begin position="257"/>
        <end position="271"/>
    </location>
</feature>
<feature type="compositionally biased region" description="Basic and acidic residues" evidence="1">
    <location>
        <begin position="444"/>
        <end position="462"/>
    </location>
</feature>
<dbReference type="EMBL" id="BKCJ010010684">
    <property type="protein sequence ID" value="GEU92667.1"/>
    <property type="molecule type" value="Genomic_DNA"/>
</dbReference>
<feature type="compositionally biased region" description="Basic and acidic residues" evidence="1">
    <location>
        <begin position="272"/>
        <end position="283"/>
    </location>
</feature>
<accession>A0A6L2P450</accession>
<organism evidence="2">
    <name type="scientific">Tanacetum cinerariifolium</name>
    <name type="common">Dalmatian daisy</name>
    <name type="synonym">Chrysanthemum cinerariifolium</name>
    <dbReference type="NCBI Taxonomy" id="118510"/>
    <lineage>
        <taxon>Eukaryota</taxon>
        <taxon>Viridiplantae</taxon>
        <taxon>Streptophyta</taxon>
        <taxon>Embryophyta</taxon>
        <taxon>Tracheophyta</taxon>
        <taxon>Spermatophyta</taxon>
        <taxon>Magnoliopsida</taxon>
        <taxon>eudicotyledons</taxon>
        <taxon>Gunneridae</taxon>
        <taxon>Pentapetalae</taxon>
        <taxon>asterids</taxon>
        <taxon>campanulids</taxon>
        <taxon>Asterales</taxon>
        <taxon>Asteraceae</taxon>
        <taxon>Asteroideae</taxon>
        <taxon>Anthemideae</taxon>
        <taxon>Anthemidinae</taxon>
        <taxon>Tanacetum</taxon>
    </lineage>
</organism>
<feature type="region of interest" description="Disordered" evidence="1">
    <location>
        <begin position="199"/>
        <end position="325"/>
    </location>
</feature>